<protein>
    <submittedName>
        <fullName evidence="11">Dipeptide transport system permease protein DppC</fullName>
    </submittedName>
</protein>
<dbReference type="GO" id="GO:0005886">
    <property type="term" value="C:plasma membrane"/>
    <property type="evidence" value="ECO:0007669"/>
    <property type="project" value="UniProtKB-SubCell"/>
</dbReference>
<dbReference type="PANTHER" id="PTHR43386:SF1">
    <property type="entry name" value="D,D-DIPEPTIDE TRANSPORT SYSTEM PERMEASE PROTEIN DDPC-RELATED"/>
    <property type="match status" value="1"/>
</dbReference>
<dbReference type="GO" id="GO:0055085">
    <property type="term" value="P:transmembrane transport"/>
    <property type="evidence" value="ECO:0007669"/>
    <property type="project" value="InterPro"/>
</dbReference>
<organism evidence="11">
    <name type="scientific">Methylobacterium bullatum</name>
    <dbReference type="NCBI Taxonomy" id="570505"/>
    <lineage>
        <taxon>Bacteria</taxon>
        <taxon>Pseudomonadati</taxon>
        <taxon>Pseudomonadota</taxon>
        <taxon>Alphaproteobacteria</taxon>
        <taxon>Hyphomicrobiales</taxon>
        <taxon>Methylobacteriaceae</taxon>
        <taxon>Methylobacterium</taxon>
    </lineage>
</organism>
<dbReference type="AlphaFoldDB" id="A0A679JW98"/>
<evidence type="ECO:0000259" key="10">
    <source>
        <dbReference type="PROSITE" id="PS50928"/>
    </source>
</evidence>
<dbReference type="InterPro" id="IPR035906">
    <property type="entry name" value="MetI-like_sf"/>
</dbReference>
<feature type="transmembrane region" description="Helical" evidence="9">
    <location>
        <begin position="285"/>
        <end position="307"/>
    </location>
</feature>
<evidence type="ECO:0000256" key="7">
    <source>
        <dbReference type="ARBA" id="ARBA00022989"/>
    </source>
</evidence>
<dbReference type="RefSeq" id="WP_339163218.1">
    <property type="nucleotide sequence ID" value="NZ_LR743511.1"/>
</dbReference>
<keyword evidence="2 9" id="KW-0813">Transport</keyword>
<evidence type="ECO:0000256" key="4">
    <source>
        <dbReference type="ARBA" id="ARBA00022692"/>
    </source>
</evidence>
<evidence type="ECO:0000256" key="1">
    <source>
        <dbReference type="ARBA" id="ARBA00004651"/>
    </source>
</evidence>
<keyword evidence="8 9" id="KW-0472">Membrane</keyword>
<evidence type="ECO:0000256" key="3">
    <source>
        <dbReference type="ARBA" id="ARBA00022475"/>
    </source>
</evidence>
<keyword evidence="4 9" id="KW-0812">Transmembrane</keyword>
<comment type="similarity">
    <text evidence="9">Belongs to the binding-protein-dependent transport system permease family.</text>
</comment>
<feature type="domain" description="ABC transmembrane type-1" evidence="10">
    <location>
        <begin position="119"/>
        <end position="308"/>
    </location>
</feature>
<keyword evidence="7 9" id="KW-1133">Transmembrane helix</keyword>
<dbReference type="InterPro" id="IPR050366">
    <property type="entry name" value="BP-dependent_transpt_permease"/>
</dbReference>
<feature type="transmembrane region" description="Helical" evidence="9">
    <location>
        <begin position="236"/>
        <end position="265"/>
    </location>
</feature>
<evidence type="ECO:0000256" key="2">
    <source>
        <dbReference type="ARBA" id="ARBA00022448"/>
    </source>
</evidence>
<evidence type="ECO:0000313" key="11">
    <source>
        <dbReference type="EMBL" id="CAA2144878.1"/>
    </source>
</evidence>
<proteinExistence type="inferred from homology"/>
<accession>A0A679JW98</accession>
<dbReference type="Pfam" id="PF00528">
    <property type="entry name" value="BPD_transp_1"/>
    <property type="match status" value="1"/>
</dbReference>
<dbReference type="CDD" id="cd06261">
    <property type="entry name" value="TM_PBP2"/>
    <property type="match status" value="1"/>
</dbReference>
<sequence>MTLQPSSSPVAPTLPSADLLVQAGPVPEASAPLAVSRSPTALALRRGLRHGGFMIGAMILGGIVLAALAAPLIAPHDPYAQDVSRRLIPPIWNAKGTWDHILGTDKLGRDYLSRLIYGSQISLLIGIAAACISGLIGTVLGICAGYFGGKVDAVVSYIVTTRLAMPVVLVALAMASLVGGSLKVVVLVLGLLLWDRFAVVTRAATRQIRDQDFVAAARAAGFSNARILFQEILPNIFNALIVVATLEMAHAILLEAALSFLGLGVQPPLPSWGLMIAEGKPYMFFQPWVITIPGVALLVLVLAINLLGDGLRDVTAPEGRR</sequence>
<dbReference type="PANTHER" id="PTHR43386">
    <property type="entry name" value="OLIGOPEPTIDE TRANSPORT SYSTEM PERMEASE PROTEIN APPC"/>
    <property type="match status" value="1"/>
</dbReference>
<evidence type="ECO:0000256" key="9">
    <source>
        <dbReference type="RuleBase" id="RU363032"/>
    </source>
</evidence>
<evidence type="ECO:0000256" key="5">
    <source>
        <dbReference type="ARBA" id="ARBA00022856"/>
    </source>
</evidence>
<evidence type="ECO:0000256" key="6">
    <source>
        <dbReference type="ARBA" id="ARBA00022927"/>
    </source>
</evidence>
<feature type="transmembrane region" description="Helical" evidence="9">
    <location>
        <begin position="167"/>
        <end position="194"/>
    </location>
</feature>
<reference evidence="11" key="1">
    <citation type="submission" date="2019-12" db="EMBL/GenBank/DDBJ databases">
        <authorList>
            <person name="Cremers G."/>
        </authorList>
    </citation>
    <scope>NUCLEOTIDE SEQUENCE</scope>
    <source>
        <strain evidence="11">Mbul2</strain>
    </source>
</reference>
<keyword evidence="6" id="KW-0653">Protein transport</keyword>
<dbReference type="SUPFAM" id="SSF161098">
    <property type="entry name" value="MetI-like"/>
    <property type="match status" value="1"/>
</dbReference>
<feature type="transmembrane region" description="Helical" evidence="9">
    <location>
        <begin position="121"/>
        <end position="147"/>
    </location>
</feature>
<dbReference type="EMBL" id="LR743511">
    <property type="protein sequence ID" value="CAA2144878.1"/>
    <property type="molecule type" value="Genomic_DNA"/>
</dbReference>
<dbReference type="GO" id="GO:0015031">
    <property type="term" value="P:protein transport"/>
    <property type="evidence" value="ECO:0007669"/>
    <property type="project" value="UniProtKB-KW"/>
</dbReference>
<dbReference type="Pfam" id="PF12911">
    <property type="entry name" value="OppC_N"/>
    <property type="match status" value="1"/>
</dbReference>
<dbReference type="GO" id="GO:0015833">
    <property type="term" value="P:peptide transport"/>
    <property type="evidence" value="ECO:0007669"/>
    <property type="project" value="UniProtKB-KW"/>
</dbReference>
<evidence type="ECO:0000256" key="8">
    <source>
        <dbReference type="ARBA" id="ARBA00023136"/>
    </source>
</evidence>
<gene>
    <name evidence="11" type="primary">dppC</name>
    <name evidence="11" type="ORF">MBLL_03999</name>
</gene>
<dbReference type="Gene3D" id="1.10.3720.10">
    <property type="entry name" value="MetI-like"/>
    <property type="match status" value="1"/>
</dbReference>
<name>A0A679JW98_9HYPH</name>
<feature type="transmembrane region" description="Helical" evidence="9">
    <location>
        <begin position="53"/>
        <end position="74"/>
    </location>
</feature>
<comment type="subcellular location">
    <subcellularLocation>
        <location evidence="1 9">Cell membrane</location>
        <topology evidence="1 9">Multi-pass membrane protein</topology>
    </subcellularLocation>
</comment>
<dbReference type="InterPro" id="IPR000515">
    <property type="entry name" value="MetI-like"/>
</dbReference>
<dbReference type="InterPro" id="IPR025966">
    <property type="entry name" value="OppC_N"/>
</dbReference>
<dbReference type="PROSITE" id="PS50928">
    <property type="entry name" value="ABC_TM1"/>
    <property type="match status" value="1"/>
</dbReference>
<keyword evidence="3" id="KW-1003">Cell membrane</keyword>
<keyword evidence="5" id="KW-0571">Peptide transport</keyword>